<gene>
    <name evidence="1" type="ORF">PCOR1329_LOCUS58227</name>
</gene>
<dbReference type="Proteomes" id="UP001189429">
    <property type="component" value="Unassembled WGS sequence"/>
</dbReference>
<proteinExistence type="predicted"/>
<evidence type="ECO:0008006" key="3">
    <source>
        <dbReference type="Google" id="ProtNLM"/>
    </source>
</evidence>
<sequence length="109" mass="13044">AAILVKSLIDVLPEELRDKMHPFELKYRRNYYTHIPTETRCLQEMANTWRECLKTLENQERFWKQLWITTERHPDIQKQYEVTGKLLDFTVDLADAASTAEASWLPEFE</sequence>
<evidence type="ECO:0000313" key="1">
    <source>
        <dbReference type="EMBL" id="CAK0872890.1"/>
    </source>
</evidence>
<evidence type="ECO:0000313" key="2">
    <source>
        <dbReference type="Proteomes" id="UP001189429"/>
    </source>
</evidence>
<feature type="non-terminal residue" evidence="1">
    <location>
        <position position="109"/>
    </location>
</feature>
<organism evidence="1 2">
    <name type="scientific">Prorocentrum cordatum</name>
    <dbReference type="NCBI Taxonomy" id="2364126"/>
    <lineage>
        <taxon>Eukaryota</taxon>
        <taxon>Sar</taxon>
        <taxon>Alveolata</taxon>
        <taxon>Dinophyceae</taxon>
        <taxon>Prorocentrales</taxon>
        <taxon>Prorocentraceae</taxon>
        <taxon>Prorocentrum</taxon>
    </lineage>
</organism>
<reference evidence="1" key="1">
    <citation type="submission" date="2023-10" db="EMBL/GenBank/DDBJ databases">
        <authorList>
            <person name="Chen Y."/>
            <person name="Shah S."/>
            <person name="Dougan E. K."/>
            <person name="Thang M."/>
            <person name="Chan C."/>
        </authorList>
    </citation>
    <scope>NUCLEOTIDE SEQUENCE [LARGE SCALE GENOMIC DNA]</scope>
</reference>
<accession>A0ABN9VI60</accession>
<comment type="caution">
    <text evidence="1">The sequence shown here is derived from an EMBL/GenBank/DDBJ whole genome shotgun (WGS) entry which is preliminary data.</text>
</comment>
<keyword evidence="2" id="KW-1185">Reference proteome</keyword>
<name>A0ABN9VI60_9DINO</name>
<dbReference type="EMBL" id="CAUYUJ010017215">
    <property type="protein sequence ID" value="CAK0872890.1"/>
    <property type="molecule type" value="Genomic_DNA"/>
</dbReference>
<protein>
    <recommendedName>
        <fullName evidence="3">Dynein heavy chain linker domain-containing protein</fullName>
    </recommendedName>
</protein>
<feature type="non-terminal residue" evidence="1">
    <location>
        <position position="1"/>
    </location>
</feature>